<dbReference type="Proteomes" id="UP000070412">
    <property type="component" value="Unassembled WGS sequence"/>
</dbReference>
<dbReference type="PANTHER" id="PTHR13136:SF16">
    <property type="entry name" value="KAT8 REGULATORY NSL COMPLEX SUBUNIT 3"/>
    <property type="match status" value="1"/>
</dbReference>
<protein>
    <submittedName>
        <fullName evidence="1">KAT8 regulatory NSL complex subunit 3</fullName>
    </submittedName>
</protein>
<dbReference type="SUPFAM" id="SSF53474">
    <property type="entry name" value="alpha/beta-Hydrolases"/>
    <property type="match status" value="1"/>
</dbReference>
<evidence type="ECO:0000313" key="2">
    <source>
        <dbReference type="EnsemblMetazoa" id="KAF7489546.1"/>
    </source>
</evidence>
<evidence type="ECO:0000313" key="1">
    <source>
        <dbReference type="EMBL" id="KAF7489546.1"/>
    </source>
</evidence>
<dbReference type="EMBL" id="WVUK01000064">
    <property type="protein sequence ID" value="KAF7489546.1"/>
    <property type="molecule type" value="Genomic_DNA"/>
</dbReference>
<dbReference type="OrthoDB" id="6415022at2759"/>
<evidence type="ECO:0000313" key="3">
    <source>
        <dbReference type="Proteomes" id="UP000070412"/>
    </source>
</evidence>
<name>A0A834R6G3_SARSC</name>
<gene>
    <name evidence="1" type="ORF">SSS_2355</name>
</gene>
<dbReference type="GO" id="GO:0044545">
    <property type="term" value="C:NSL complex"/>
    <property type="evidence" value="ECO:0007669"/>
    <property type="project" value="TreeGrafter"/>
</dbReference>
<dbReference type="GO" id="GO:0045944">
    <property type="term" value="P:positive regulation of transcription by RNA polymerase II"/>
    <property type="evidence" value="ECO:0007669"/>
    <property type="project" value="TreeGrafter"/>
</dbReference>
<reference evidence="3" key="1">
    <citation type="journal article" date="2020" name="PLoS Negl. Trop. Dis.">
        <title>High-quality nuclear genome for Sarcoptes scabiei-A critical resource for a neglected parasite.</title>
        <authorList>
            <person name="Korhonen P.K."/>
            <person name="Gasser R.B."/>
            <person name="Ma G."/>
            <person name="Wang T."/>
            <person name="Stroehlein A.J."/>
            <person name="Young N.D."/>
            <person name="Ang C.S."/>
            <person name="Fernando D.D."/>
            <person name="Lu H.C."/>
            <person name="Taylor S."/>
            <person name="Reynolds S.L."/>
            <person name="Mofiz E."/>
            <person name="Najaraj S.H."/>
            <person name="Gowda H."/>
            <person name="Madugundu A."/>
            <person name="Renuse S."/>
            <person name="Holt D."/>
            <person name="Pandey A."/>
            <person name="Papenfuss A.T."/>
            <person name="Fischer K."/>
        </authorList>
    </citation>
    <scope>NUCLEOTIDE SEQUENCE [LARGE SCALE GENOMIC DNA]</scope>
</reference>
<dbReference type="AlphaFoldDB" id="A0A834R6G3"/>
<proteinExistence type="predicted"/>
<dbReference type="Gene3D" id="3.40.50.1820">
    <property type="entry name" value="alpha/beta hydrolase"/>
    <property type="match status" value="1"/>
</dbReference>
<dbReference type="InterPro" id="IPR029058">
    <property type="entry name" value="AB_hydrolase_fold"/>
</dbReference>
<reference evidence="1" key="2">
    <citation type="submission" date="2020-01" db="EMBL/GenBank/DDBJ databases">
        <authorList>
            <person name="Korhonen P.K.K."/>
            <person name="Guangxu M.G."/>
            <person name="Wang T.W."/>
            <person name="Stroehlein A.J.S."/>
            <person name="Young N.D."/>
            <person name="Ang C.-S.A."/>
            <person name="Fernando D.W.F."/>
            <person name="Lu H.L."/>
            <person name="Taylor S.T."/>
            <person name="Ehtesham M.E.M."/>
            <person name="Najaraj S.H.N."/>
            <person name="Harsha G.H.G."/>
            <person name="Madugundu A.M."/>
            <person name="Renuse S.R."/>
            <person name="Holt D.H."/>
            <person name="Pandey A.P."/>
            <person name="Papenfuss A.P."/>
            <person name="Gasser R.B.G."/>
            <person name="Fischer K.F."/>
        </authorList>
    </citation>
    <scope>NUCLEOTIDE SEQUENCE</scope>
    <source>
        <strain evidence="1">SSS_KF_BRIS2020</strain>
    </source>
</reference>
<reference evidence="2" key="3">
    <citation type="submission" date="2022-06" db="UniProtKB">
        <authorList>
            <consortium name="EnsemblMetazoa"/>
        </authorList>
    </citation>
    <scope>IDENTIFICATION</scope>
</reference>
<organism evidence="1">
    <name type="scientific">Sarcoptes scabiei</name>
    <name type="common">Itch mite</name>
    <name type="synonym">Acarus scabiei</name>
    <dbReference type="NCBI Taxonomy" id="52283"/>
    <lineage>
        <taxon>Eukaryota</taxon>
        <taxon>Metazoa</taxon>
        <taxon>Ecdysozoa</taxon>
        <taxon>Arthropoda</taxon>
        <taxon>Chelicerata</taxon>
        <taxon>Arachnida</taxon>
        <taxon>Acari</taxon>
        <taxon>Acariformes</taxon>
        <taxon>Sarcoptiformes</taxon>
        <taxon>Astigmata</taxon>
        <taxon>Psoroptidia</taxon>
        <taxon>Sarcoptoidea</taxon>
        <taxon>Sarcoptidae</taxon>
        <taxon>Sarcoptinae</taxon>
        <taxon>Sarcoptes</taxon>
    </lineage>
</organism>
<dbReference type="InterPro" id="IPR026555">
    <property type="entry name" value="NSL3/Tex30"/>
</dbReference>
<dbReference type="EnsemblMetazoa" id="SSS_2355s_mrna">
    <property type="protein sequence ID" value="KAF7489546.1"/>
    <property type="gene ID" value="SSS_2355"/>
</dbReference>
<dbReference type="PANTHER" id="PTHR13136">
    <property type="entry name" value="TESTIS DEVELOPMENT PROTEIN PRTD"/>
    <property type="match status" value="1"/>
</dbReference>
<keyword evidence="3" id="KW-1185">Reference proteome</keyword>
<sequence>MPISFFHRSESQQSLSSSFNNDLYELGTSSKFQSADNSTRSQIQQFLHTVSGQLKISSIQETEHSYAKNWNVHPDPTVQLRPAKFLFMKHFPHHLKPKKIPFLTPKPPSIPLEVDEVMDEIDSSISDSWTCEMNKCWTRATKIIYSYRMARLSFEGNVNEVLMKRNLQEHTANKFRELFASMLWDPKMIDWLHSTLLKHLHPSYESIYLDSLNIIRQKIPGLLERFHQFKTDTKTKITQNDPLFNTLSHYKLKKLPRKPIFLFLPPMPNQSINDSARLRYWTSLFGAMGKLISISFQAKPSDLIQDILSDIRFVLGEKIRNCRNSFPSRPIILVGFGSSALISAHCALQNQKSISAIVCLGFPLKTVDGIRGELGDIFLELCCPMQFIVGENSILSPLDEIEDFREKICKTETSLIVVGGADDNLVISNTKKRLECLTQSMVDRCVADEIYDFLSPIMIRYTEESNLSLSDFKNGLDEIVNVGTHHYCLSSLEKNRKILKKRGRRESEKKNLSVTIAMVNKDKMKITELSANSPIKIEQAKCLKTS</sequence>
<accession>A0A834R6G3</accession>